<evidence type="ECO:0000256" key="11">
    <source>
        <dbReference type="PIRSR" id="PIRSR000350-3"/>
    </source>
</evidence>
<dbReference type="GO" id="GO:0045454">
    <property type="term" value="P:cell redox homeostasis"/>
    <property type="evidence" value="ECO:0007669"/>
    <property type="project" value="InterPro"/>
</dbReference>
<keyword evidence="11" id="KW-0520">NAD</keyword>
<dbReference type="PRINTS" id="PR00411">
    <property type="entry name" value="PNDRDTASEI"/>
</dbReference>
<dbReference type="InterPro" id="IPR036188">
    <property type="entry name" value="FAD/NAD-bd_sf"/>
</dbReference>
<comment type="function">
    <text evidence="14">Catalyzes the reduction of glutathione disulfide (GSSG) to reduced glutathione (GSH).</text>
</comment>
<dbReference type="InterPro" id="IPR006324">
    <property type="entry name" value="GSHR"/>
</dbReference>
<gene>
    <name evidence="17" type="ORF">EM6_0956</name>
</gene>
<keyword evidence="5 14" id="KW-0521">NADP</keyword>
<dbReference type="RefSeq" id="WP_126420677.1">
    <property type="nucleotide sequence ID" value="NZ_AP018827.1"/>
</dbReference>
<evidence type="ECO:0000256" key="8">
    <source>
        <dbReference type="ARBA" id="ARBA00023284"/>
    </source>
</evidence>
<dbReference type="PANTHER" id="PTHR42737:SF2">
    <property type="entry name" value="GLUTATHIONE REDUCTASE"/>
    <property type="match status" value="1"/>
</dbReference>
<dbReference type="InterPro" id="IPR023753">
    <property type="entry name" value="FAD/NAD-binding_dom"/>
</dbReference>
<evidence type="ECO:0000256" key="10">
    <source>
        <dbReference type="PIRSR" id="PIRSR000350-2"/>
    </source>
</evidence>
<keyword evidence="3 13" id="KW-0285">Flavoprotein</keyword>
<evidence type="ECO:0000256" key="14">
    <source>
        <dbReference type="RuleBase" id="RU365040"/>
    </source>
</evidence>
<name>A0A3G9G155_9CAUL</name>
<comment type="subunit">
    <text evidence="2">Homodimer.</text>
</comment>
<keyword evidence="4 11" id="KW-0274">FAD</keyword>
<comment type="similarity">
    <text evidence="1 13">Belongs to the class-I pyridine nucleotide-disulfide oxidoreductase family.</text>
</comment>
<proteinExistence type="inferred from homology"/>
<dbReference type="InterPro" id="IPR046952">
    <property type="entry name" value="GSHR/TRXR-like"/>
</dbReference>
<evidence type="ECO:0000256" key="1">
    <source>
        <dbReference type="ARBA" id="ARBA00007532"/>
    </source>
</evidence>
<dbReference type="NCBIfam" id="TIGR01424">
    <property type="entry name" value="gluta_reduc_2"/>
    <property type="match status" value="1"/>
</dbReference>
<organism evidence="17 18">
    <name type="scientific">Asticcacaulis excentricus</name>
    <dbReference type="NCBI Taxonomy" id="78587"/>
    <lineage>
        <taxon>Bacteria</taxon>
        <taxon>Pseudomonadati</taxon>
        <taxon>Pseudomonadota</taxon>
        <taxon>Alphaproteobacteria</taxon>
        <taxon>Caulobacterales</taxon>
        <taxon>Caulobacteraceae</taxon>
        <taxon>Asticcacaulis</taxon>
    </lineage>
</organism>
<feature type="domain" description="FAD/NAD(P)-binding" evidence="16">
    <location>
        <begin position="6"/>
        <end position="324"/>
    </location>
</feature>
<feature type="binding site" evidence="11">
    <location>
        <position position="309"/>
    </location>
    <ligand>
        <name>FAD</name>
        <dbReference type="ChEBI" id="CHEBI:57692"/>
    </ligand>
</feature>
<feature type="disulfide bond" description="Redox-active" evidence="12">
    <location>
        <begin position="43"/>
        <end position="48"/>
    </location>
</feature>
<sequence>MSTFDYDLFVLGAGSGGVRAARLSAQLGLKVGVAEGDKPGGTCVVRGCVPKKFMVYASEVPEQVAYARGFGWEAQTGRFDWTKFRNANLAEVSRLSDIYAANLVKAGADLIPAWAKLTGPHTLHLTPTNGDAPYEVTAKTILIAVGGQPFVPEAVEGHELAISSNDMFLLDKLPKSIAIVGGGYIAVEFAGVMNGFGVDTHILYRGDQILRAFDQEVREHLTQEIGKKGIKVMCHADPKKLEKTDKGIKITLTDDTELTVDQVLYATGRRPHTDGLGLTEVGVELDRDGAVVVDAYSRTAVEHIFAVGDVTNRCNLTPVAIREAVAFVETAFKDNPTAYDYANIPTAVFSQPQIGTVGLTEQDAVARGIRVDIYTARFRPMKTSFVAGESRTLMKLIVDHKTDVVLGAHMVGPDSAEIIQMAGIAVKAGLTKAQWDATCAVHPTAAEEFVTLRDKRMA</sequence>
<dbReference type="Pfam" id="PF02852">
    <property type="entry name" value="Pyr_redox_dim"/>
    <property type="match status" value="1"/>
</dbReference>
<evidence type="ECO:0000256" key="5">
    <source>
        <dbReference type="ARBA" id="ARBA00022857"/>
    </source>
</evidence>
<evidence type="ECO:0000313" key="17">
    <source>
        <dbReference type="EMBL" id="BBF80376.1"/>
    </source>
</evidence>
<evidence type="ECO:0000256" key="9">
    <source>
        <dbReference type="ARBA" id="ARBA00049142"/>
    </source>
</evidence>
<dbReference type="GO" id="GO:0005829">
    <property type="term" value="C:cytosol"/>
    <property type="evidence" value="ECO:0007669"/>
    <property type="project" value="TreeGrafter"/>
</dbReference>
<evidence type="ECO:0000256" key="12">
    <source>
        <dbReference type="PIRSR" id="PIRSR000350-4"/>
    </source>
</evidence>
<feature type="binding site" evidence="11">
    <location>
        <begin position="181"/>
        <end position="188"/>
    </location>
    <ligand>
        <name>NAD(+)</name>
        <dbReference type="ChEBI" id="CHEBI:57540"/>
    </ligand>
</feature>
<reference evidence="18" key="2">
    <citation type="journal article" date="2017" name="Plant Physiol. Biochem.">
        <title>Differential oxidative and antioxidative response of duckweed Lemna minor toward plant growth promoting/inhibiting bacteria.</title>
        <authorList>
            <person name="Ishizawa H."/>
            <person name="Kuroda M."/>
            <person name="Morikawa M."/>
            <person name="Ike M."/>
        </authorList>
    </citation>
    <scope>NUCLEOTIDE SEQUENCE [LARGE SCALE GENOMIC DNA]</scope>
    <source>
        <strain evidence="18">M6</strain>
    </source>
</reference>
<dbReference type="PIRSF" id="PIRSF000350">
    <property type="entry name" value="Mercury_reductase_MerA"/>
    <property type="match status" value="1"/>
</dbReference>
<feature type="domain" description="Pyridine nucleotide-disulphide oxidoreductase dimerisation" evidence="15">
    <location>
        <begin position="344"/>
        <end position="452"/>
    </location>
</feature>
<dbReference type="Gene3D" id="3.30.390.30">
    <property type="match status" value="1"/>
</dbReference>
<dbReference type="PRINTS" id="PR00368">
    <property type="entry name" value="FADPNR"/>
</dbReference>
<dbReference type="PANTHER" id="PTHR42737">
    <property type="entry name" value="GLUTATHIONE REDUCTASE"/>
    <property type="match status" value="1"/>
</dbReference>
<evidence type="ECO:0000256" key="13">
    <source>
        <dbReference type="RuleBase" id="RU003691"/>
    </source>
</evidence>
<dbReference type="InterPro" id="IPR012999">
    <property type="entry name" value="Pyr_OxRdtase_I_AS"/>
</dbReference>
<dbReference type="EC" id="1.8.1.7" evidence="14"/>
<dbReference type="GO" id="GO:0004362">
    <property type="term" value="F:glutathione-disulfide reductase (NADPH) activity"/>
    <property type="evidence" value="ECO:0007669"/>
    <property type="project" value="UniProtKB-EC"/>
</dbReference>
<dbReference type="OrthoDB" id="7592487at2"/>
<dbReference type="InterPro" id="IPR001100">
    <property type="entry name" value="Pyr_nuc-diS_OxRdtase"/>
</dbReference>
<dbReference type="GO" id="GO:0050661">
    <property type="term" value="F:NADP binding"/>
    <property type="evidence" value="ECO:0007669"/>
    <property type="project" value="InterPro"/>
</dbReference>
<dbReference type="EMBL" id="AP018827">
    <property type="protein sequence ID" value="BBF80376.1"/>
    <property type="molecule type" value="Genomic_DNA"/>
</dbReference>
<reference evidence="18" key="1">
    <citation type="journal article" date="2017" name="Biotechnol. Biofuels">
        <title>Evaluation of environmental bacterial communities as a factor affecting the growth of duckweed Lemna minor.</title>
        <authorList>
            <person name="Ishizawa H."/>
            <person name="Kuroda M."/>
            <person name="Morikawa M."/>
            <person name="Ike M."/>
        </authorList>
    </citation>
    <scope>NUCLEOTIDE SEQUENCE [LARGE SCALE GENOMIC DNA]</scope>
    <source>
        <strain evidence="18">M6</strain>
    </source>
</reference>
<evidence type="ECO:0000259" key="15">
    <source>
        <dbReference type="Pfam" id="PF02852"/>
    </source>
</evidence>
<dbReference type="InterPro" id="IPR004099">
    <property type="entry name" value="Pyr_nucl-diS_OxRdtase_dimer"/>
</dbReference>
<keyword evidence="6 13" id="KW-0560">Oxidoreductase</keyword>
<feature type="binding site" evidence="11">
    <location>
        <position position="268"/>
    </location>
    <ligand>
        <name>NAD(+)</name>
        <dbReference type="ChEBI" id="CHEBI:57540"/>
    </ligand>
</feature>
<evidence type="ECO:0000256" key="6">
    <source>
        <dbReference type="ARBA" id="ARBA00023002"/>
    </source>
</evidence>
<dbReference type="GO" id="GO:0006749">
    <property type="term" value="P:glutathione metabolic process"/>
    <property type="evidence" value="ECO:0007669"/>
    <property type="project" value="InterPro"/>
</dbReference>
<dbReference type="GO" id="GO:0034599">
    <property type="term" value="P:cellular response to oxidative stress"/>
    <property type="evidence" value="ECO:0007669"/>
    <property type="project" value="TreeGrafter"/>
</dbReference>
<evidence type="ECO:0000256" key="3">
    <source>
        <dbReference type="ARBA" id="ARBA00022630"/>
    </source>
</evidence>
<feature type="active site" description="Proton acceptor" evidence="10">
    <location>
        <position position="442"/>
    </location>
</feature>
<comment type="cofactor">
    <cofactor evidence="11">
        <name>FAD</name>
        <dbReference type="ChEBI" id="CHEBI:57692"/>
    </cofactor>
    <text evidence="11">Binds 1 FAD per subunit.</text>
</comment>
<evidence type="ECO:0000256" key="2">
    <source>
        <dbReference type="ARBA" id="ARBA00011738"/>
    </source>
</evidence>
<dbReference type="NCBIfam" id="NF004776">
    <property type="entry name" value="PRK06116.1"/>
    <property type="match status" value="1"/>
</dbReference>
<evidence type="ECO:0000256" key="7">
    <source>
        <dbReference type="ARBA" id="ARBA00023157"/>
    </source>
</evidence>
<evidence type="ECO:0000256" key="4">
    <source>
        <dbReference type="ARBA" id="ARBA00022827"/>
    </source>
</evidence>
<keyword evidence="7" id="KW-1015">Disulfide bond</keyword>
<dbReference type="Proteomes" id="UP000278756">
    <property type="component" value="Chromosome 1"/>
</dbReference>
<protein>
    <recommendedName>
        <fullName evidence="14">Glutathione reductase</fullName>
        <shortName evidence="14">GRase</shortName>
        <ecNumber evidence="14">1.8.1.7</ecNumber>
    </recommendedName>
</protein>
<dbReference type="GO" id="GO:0050660">
    <property type="term" value="F:flavin adenine dinucleotide binding"/>
    <property type="evidence" value="ECO:0007669"/>
    <property type="project" value="InterPro"/>
</dbReference>
<dbReference type="FunFam" id="3.50.50.60:FF:000051">
    <property type="entry name" value="Glutathione reductase"/>
    <property type="match status" value="1"/>
</dbReference>
<evidence type="ECO:0000259" key="16">
    <source>
        <dbReference type="Pfam" id="PF07992"/>
    </source>
</evidence>
<accession>A0A3G9G155</accession>
<keyword evidence="8 13" id="KW-0676">Redox-active center</keyword>
<dbReference type="SUPFAM" id="SSF55424">
    <property type="entry name" value="FAD/NAD-linked reductases, dimerisation (C-terminal) domain"/>
    <property type="match status" value="1"/>
</dbReference>
<evidence type="ECO:0000313" key="18">
    <source>
        <dbReference type="Proteomes" id="UP000278756"/>
    </source>
</evidence>
<dbReference type="AlphaFoldDB" id="A0A3G9G155"/>
<feature type="binding site" evidence="11">
    <location>
        <position position="52"/>
    </location>
    <ligand>
        <name>FAD</name>
        <dbReference type="ChEBI" id="CHEBI:57692"/>
    </ligand>
</feature>
<keyword evidence="11" id="KW-0547">Nucleotide-binding</keyword>
<dbReference type="InterPro" id="IPR016156">
    <property type="entry name" value="FAD/NAD-linked_Rdtase_dimer_sf"/>
</dbReference>
<dbReference type="SUPFAM" id="SSF51905">
    <property type="entry name" value="FAD/NAD(P)-binding domain"/>
    <property type="match status" value="1"/>
</dbReference>
<dbReference type="Pfam" id="PF07992">
    <property type="entry name" value="Pyr_redox_2"/>
    <property type="match status" value="1"/>
</dbReference>
<dbReference type="PROSITE" id="PS00076">
    <property type="entry name" value="PYRIDINE_REDOX_1"/>
    <property type="match status" value="1"/>
</dbReference>
<comment type="catalytic activity">
    <reaction evidence="9 14">
        <text>2 glutathione + NADP(+) = glutathione disulfide + NADPH + H(+)</text>
        <dbReference type="Rhea" id="RHEA:11740"/>
        <dbReference type="ChEBI" id="CHEBI:15378"/>
        <dbReference type="ChEBI" id="CHEBI:57783"/>
        <dbReference type="ChEBI" id="CHEBI:57925"/>
        <dbReference type="ChEBI" id="CHEBI:58297"/>
        <dbReference type="ChEBI" id="CHEBI:58349"/>
        <dbReference type="EC" id="1.8.1.7"/>
    </reaction>
</comment>
<dbReference type="Gene3D" id="3.50.50.60">
    <property type="entry name" value="FAD/NAD(P)-binding domain"/>
    <property type="match status" value="2"/>
</dbReference>